<sequence>MSGRWHIGALSSALLLVAPLSSEAVADPEPLPAFATCMNIEIARYERALKRLREGPEDGFEIGETYGTEFCGTVGIVRCDRSEAPLPCQHALAETQDEMTAEVMATLPEPAEVAGRDGTESDALYPALWALARDRSAGDDCAGSTEVMEAWCEAREANRRLGSAVLAWQMARFLGAAPRATEAGWAQKPPPLRPMARPGSTGDTR</sequence>
<protein>
    <recommendedName>
        <fullName evidence="5">Lysozyme inhibitor LprI N-terminal domain-containing protein</fullName>
    </recommendedName>
</protein>
<name>S9S2N0_9RHOB</name>
<feature type="chain" id="PRO_5004556246" description="Lysozyme inhibitor LprI N-terminal domain-containing protein" evidence="2">
    <location>
        <begin position="27"/>
        <end position="205"/>
    </location>
</feature>
<feature type="signal peptide" evidence="2">
    <location>
        <begin position="1"/>
        <end position="26"/>
    </location>
</feature>
<gene>
    <name evidence="3" type="ORF">Salmuc_03760</name>
</gene>
<dbReference type="RefSeq" id="WP_020038724.1">
    <property type="nucleotide sequence ID" value="NZ_KE557277.1"/>
</dbReference>
<evidence type="ECO:0000256" key="2">
    <source>
        <dbReference type="SAM" id="SignalP"/>
    </source>
</evidence>
<dbReference type="OrthoDB" id="7740267at2"/>
<feature type="region of interest" description="Disordered" evidence="1">
    <location>
        <begin position="181"/>
        <end position="205"/>
    </location>
</feature>
<keyword evidence="4" id="KW-1185">Reference proteome</keyword>
<proteinExistence type="predicted"/>
<reference evidence="4" key="1">
    <citation type="journal article" date="2014" name="Stand. Genomic Sci.">
        <title>Genome sequence of the exopolysaccharide-producing Salipiger mucosus type strain (DSM 16094(T)), a moderately halophilic member of the Roseobacter clade.</title>
        <authorList>
            <person name="Riedel T."/>
            <person name="Spring S."/>
            <person name="Fiebig A."/>
            <person name="Petersen J."/>
            <person name="Kyrpides N.C."/>
            <person name="Goker M."/>
            <person name="Klenk H.P."/>
        </authorList>
    </citation>
    <scope>NUCLEOTIDE SEQUENCE [LARGE SCALE GENOMIC DNA]</scope>
    <source>
        <strain evidence="4">DSM 16094</strain>
    </source>
</reference>
<evidence type="ECO:0000256" key="1">
    <source>
        <dbReference type="SAM" id="MobiDB-lite"/>
    </source>
</evidence>
<dbReference type="Proteomes" id="UP000015347">
    <property type="component" value="Unassembled WGS sequence"/>
</dbReference>
<evidence type="ECO:0000313" key="3">
    <source>
        <dbReference type="EMBL" id="EPX80444.1"/>
    </source>
</evidence>
<dbReference type="EMBL" id="APVH01000032">
    <property type="protein sequence ID" value="EPX80444.1"/>
    <property type="molecule type" value="Genomic_DNA"/>
</dbReference>
<organism evidence="3 4">
    <name type="scientific">Salipiger mucosus DSM 16094</name>
    <dbReference type="NCBI Taxonomy" id="1123237"/>
    <lineage>
        <taxon>Bacteria</taxon>
        <taxon>Pseudomonadati</taxon>
        <taxon>Pseudomonadota</taxon>
        <taxon>Alphaproteobacteria</taxon>
        <taxon>Rhodobacterales</taxon>
        <taxon>Roseobacteraceae</taxon>
        <taxon>Salipiger</taxon>
    </lineage>
</organism>
<dbReference type="HOGENOM" id="CLU_1401005_0_0_5"/>
<evidence type="ECO:0000313" key="4">
    <source>
        <dbReference type="Proteomes" id="UP000015347"/>
    </source>
</evidence>
<comment type="caution">
    <text evidence="3">The sequence shown here is derived from an EMBL/GenBank/DDBJ whole genome shotgun (WGS) entry which is preliminary data.</text>
</comment>
<accession>S9S2N0</accession>
<keyword evidence="2" id="KW-0732">Signal</keyword>
<evidence type="ECO:0008006" key="5">
    <source>
        <dbReference type="Google" id="ProtNLM"/>
    </source>
</evidence>
<dbReference type="eggNOG" id="ENOG5032XYN">
    <property type="taxonomic scope" value="Bacteria"/>
</dbReference>
<dbReference type="AlphaFoldDB" id="S9S2N0"/>
<dbReference type="STRING" id="1123237.Salmuc_03760"/>